<dbReference type="AlphaFoldDB" id="A0A5M3YNU3"/>
<dbReference type="InterPro" id="IPR058581">
    <property type="entry name" value="TM_HPP"/>
</dbReference>
<feature type="region of interest" description="Disordered" evidence="1">
    <location>
        <begin position="243"/>
        <end position="265"/>
    </location>
</feature>
<name>A0A5M3YNU3_ASPTE</name>
<reference evidence="4 5" key="1">
    <citation type="submission" date="2020-01" db="EMBL/GenBank/DDBJ databases">
        <title>Aspergillus terreus IFO 6365 whole genome shotgun sequence.</title>
        <authorList>
            <person name="Kanamasa S."/>
            <person name="Takahashi H."/>
        </authorList>
    </citation>
    <scope>NUCLEOTIDE SEQUENCE [LARGE SCALE GENOMIC DNA]</scope>
    <source>
        <strain evidence="4 5">IFO 6365</strain>
    </source>
</reference>
<feature type="transmembrane region" description="Helical" evidence="2">
    <location>
        <begin position="67"/>
        <end position="89"/>
    </location>
</feature>
<dbReference type="OrthoDB" id="2016548at2759"/>
<feature type="transmembrane region" description="Helical" evidence="2">
    <location>
        <begin position="196"/>
        <end position="216"/>
    </location>
</feature>
<protein>
    <submittedName>
        <fullName evidence="4">HPP family protein</fullName>
    </submittedName>
</protein>
<feature type="compositionally biased region" description="Basic and acidic residues" evidence="1">
    <location>
        <begin position="243"/>
        <end position="255"/>
    </location>
</feature>
<gene>
    <name evidence="4" type="ORF">ATEIFO6365_0004019600</name>
</gene>
<evidence type="ECO:0000313" key="5">
    <source>
        <dbReference type="Proteomes" id="UP000452235"/>
    </source>
</evidence>
<evidence type="ECO:0000256" key="2">
    <source>
        <dbReference type="SAM" id="Phobius"/>
    </source>
</evidence>
<keyword evidence="2" id="KW-1133">Transmembrane helix</keyword>
<feature type="transmembrane region" description="Helical" evidence="2">
    <location>
        <begin position="101"/>
        <end position="122"/>
    </location>
</feature>
<evidence type="ECO:0000259" key="3">
    <source>
        <dbReference type="Pfam" id="PF04982"/>
    </source>
</evidence>
<dbReference type="PANTHER" id="PTHR33741:SF5">
    <property type="entry name" value="TRANSMEMBRANE PROTEIN DDB_G0269096-RELATED"/>
    <property type="match status" value="1"/>
</dbReference>
<dbReference type="InterPro" id="IPR007065">
    <property type="entry name" value="HPP"/>
</dbReference>
<evidence type="ECO:0000313" key="4">
    <source>
        <dbReference type="EMBL" id="GFF15077.1"/>
    </source>
</evidence>
<keyword evidence="5" id="KW-1185">Reference proteome</keyword>
<accession>A0A5M3YNU3</accession>
<dbReference type="VEuPathDB" id="FungiDB:ATEG_09302"/>
<keyword evidence="2" id="KW-0472">Membrane</keyword>
<dbReference type="EMBL" id="BLJY01000004">
    <property type="protein sequence ID" value="GFF15077.1"/>
    <property type="molecule type" value="Genomic_DNA"/>
</dbReference>
<organism evidence="4 5">
    <name type="scientific">Aspergillus terreus</name>
    <dbReference type="NCBI Taxonomy" id="33178"/>
    <lineage>
        <taxon>Eukaryota</taxon>
        <taxon>Fungi</taxon>
        <taxon>Dikarya</taxon>
        <taxon>Ascomycota</taxon>
        <taxon>Pezizomycotina</taxon>
        <taxon>Eurotiomycetes</taxon>
        <taxon>Eurotiomycetidae</taxon>
        <taxon>Eurotiales</taxon>
        <taxon>Aspergillaceae</taxon>
        <taxon>Aspergillus</taxon>
        <taxon>Aspergillus subgen. Circumdati</taxon>
    </lineage>
</organism>
<comment type="caution">
    <text evidence="4">The sequence shown here is derived from an EMBL/GenBank/DDBJ whole genome shotgun (WGS) entry which is preliminary data.</text>
</comment>
<feature type="domain" description="HPP transmembrane region" evidence="3">
    <location>
        <begin position="65"/>
        <end position="224"/>
    </location>
</feature>
<dbReference type="Pfam" id="PF04982">
    <property type="entry name" value="TM_HPP"/>
    <property type="match status" value="1"/>
</dbReference>
<keyword evidence="2" id="KW-0812">Transmembrane</keyword>
<feature type="transmembrane region" description="Helical" evidence="2">
    <location>
        <begin position="128"/>
        <end position="145"/>
    </location>
</feature>
<proteinExistence type="predicted"/>
<dbReference type="Proteomes" id="UP000452235">
    <property type="component" value="Unassembled WGS sequence"/>
</dbReference>
<dbReference type="PANTHER" id="PTHR33741">
    <property type="entry name" value="TRANSMEMBRANE PROTEIN DDB_G0269096-RELATED"/>
    <property type="match status" value="1"/>
</dbReference>
<sequence length="304" mass="33571">MESQRLPKHHERESRLTKFRDPAWWHVDIDTFLNPYLPAPPWRHLPRPISHFMGYRGDHHPQAMGNLLIALWSLIGAFCGVIVVAEVCMHVPSFQSHHAPIIVGSFGAAAVLEFCAIESPFAQPRNAVLSQLFASVIGVGIGKLFALNPHAHSMSQFGGALSCGLTTAVMVLTNTVHPPAGATALLAVTELYEVGWYLVPIMLLGCVLMQAVALVINNIHRRFPVYWWTPVPLFHPQAEDLEKAAGGKGDQEKEGSCVPASSEDDGYSRTSVRIIIEEGKVIMPDNVWITADEMECLERISERI</sequence>
<evidence type="ECO:0000256" key="1">
    <source>
        <dbReference type="SAM" id="MobiDB-lite"/>
    </source>
</evidence>